<evidence type="ECO:0000256" key="1">
    <source>
        <dbReference type="SAM" id="SignalP"/>
    </source>
</evidence>
<evidence type="ECO:0000313" key="2">
    <source>
        <dbReference type="EMBL" id="RRH76702.1"/>
    </source>
</evidence>
<protein>
    <recommendedName>
        <fullName evidence="4">DUF4410 domain-containing protein</fullName>
    </recommendedName>
</protein>
<keyword evidence="1" id="KW-0732">Signal</keyword>
<dbReference type="OrthoDB" id="7834608at2"/>
<accession>A0A3P3DT40</accession>
<proteinExistence type="predicted"/>
<evidence type="ECO:0000313" key="3">
    <source>
        <dbReference type="Proteomes" id="UP000282125"/>
    </source>
</evidence>
<sequence>MTRFRLPAALMIAALALSACETRTGLTPPPAMLTQHFKLGHAVVIAENATKAPISRDATSAQLEAAVSKAVKDRFTRLDGNAFYHLGINVDGYALAPPGVPLVVSPKSVMIVSVTLMSDTAGGKKLNEKPEQLTVFETLSAGTAIGSGLTKSAEEQLENLAFNTALAIEDWLGKNPQFFDPSAKPLVREAGAAAQ</sequence>
<gene>
    <name evidence="2" type="ORF">EG244_05920</name>
</gene>
<dbReference type="PROSITE" id="PS51257">
    <property type="entry name" value="PROKAR_LIPOPROTEIN"/>
    <property type="match status" value="1"/>
</dbReference>
<reference evidence="2 3" key="1">
    <citation type="submission" date="2018-11" db="EMBL/GenBank/DDBJ databases">
        <title>Gemmobacter sp. nov., YIM 102744-1 draft genome.</title>
        <authorList>
            <person name="Li G."/>
            <person name="Jiang Y."/>
        </authorList>
    </citation>
    <scope>NUCLEOTIDE SEQUENCE [LARGE SCALE GENOMIC DNA]</scope>
    <source>
        <strain evidence="2 3">YIM 102744-1</strain>
    </source>
</reference>
<evidence type="ECO:0008006" key="4">
    <source>
        <dbReference type="Google" id="ProtNLM"/>
    </source>
</evidence>
<keyword evidence="3" id="KW-1185">Reference proteome</keyword>
<feature type="chain" id="PRO_5018140022" description="DUF4410 domain-containing protein" evidence="1">
    <location>
        <begin position="20"/>
        <end position="195"/>
    </location>
</feature>
<dbReference type="AlphaFoldDB" id="A0A3P3DT40"/>
<dbReference type="RefSeq" id="WP_124964089.1">
    <property type="nucleotide sequence ID" value="NZ_RRAZ01000006.1"/>
</dbReference>
<feature type="signal peptide" evidence="1">
    <location>
        <begin position="1"/>
        <end position="19"/>
    </location>
</feature>
<name>A0A3P3DT40_9RHOB</name>
<dbReference type="EMBL" id="RRAZ01000006">
    <property type="protein sequence ID" value="RRH76702.1"/>
    <property type="molecule type" value="Genomic_DNA"/>
</dbReference>
<comment type="caution">
    <text evidence="2">The sequence shown here is derived from an EMBL/GenBank/DDBJ whole genome shotgun (WGS) entry which is preliminary data.</text>
</comment>
<dbReference type="Proteomes" id="UP000282125">
    <property type="component" value="Unassembled WGS sequence"/>
</dbReference>
<organism evidence="2 3">
    <name type="scientific">Falsigemmobacter faecalis</name>
    <dbReference type="NCBI Taxonomy" id="2488730"/>
    <lineage>
        <taxon>Bacteria</taxon>
        <taxon>Pseudomonadati</taxon>
        <taxon>Pseudomonadota</taxon>
        <taxon>Alphaproteobacteria</taxon>
        <taxon>Rhodobacterales</taxon>
        <taxon>Paracoccaceae</taxon>
        <taxon>Falsigemmobacter</taxon>
    </lineage>
</organism>